<dbReference type="AlphaFoldDB" id="A0A8I0DR36"/>
<keyword evidence="5 8" id="KW-0067">ATP-binding</keyword>
<dbReference type="Pfam" id="PF01713">
    <property type="entry name" value="Smr"/>
    <property type="match status" value="1"/>
</dbReference>
<dbReference type="HAMAP" id="MF_00092">
    <property type="entry name" value="MutS2"/>
    <property type="match status" value="1"/>
</dbReference>
<dbReference type="SUPFAM" id="SSF52540">
    <property type="entry name" value="P-loop containing nucleoside triphosphate hydrolases"/>
    <property type="match status" value="1"/>
</dbReference>
<keyword evidence="8 11" id="KW-0255">Endonuclease</keyword>
<accession>A0A8I0DR36</accession>
<evidence type="ECO:0000259" key="10">
    <source>
        <dbReference type="PROSITE" id="PS50828"/>
    </source>
</evidence>
<dbReference type="Pfam" id="PF20297">
    <property type="entry name" value="MSSS"/>
    <property type="match status" value="1"/>
</dbReference>
<dbReference type="GO" id="GO:0019843">
    <property type="term" value="F:rRNA binding"/>
    <property type="evidence" value="ECO:0007669"/>
    <property type="project" value="UniProtKB-UniRule"/>
</dbReference>
<dbReference type="GO" id="GO:0030983">
    <property type="term" value="F:mismatched DNA binding"/>
    <property type="evidence" value="ECO:0007669"/>
    <property type="project" value="InterPro"/>
</dbReference>
<dbReference type="Proteomes" id="UP000615234">
    <property type="component" value="Unassembled WGS sequence"/>
</dbReference>
<dbReference type="PANTHER" id="PTHR48466:SF2">
    <property type="entry name" value="OS10G0509000 PROTEIN"/>
    <property type="match status" value="1"/>
</dbReference>
<dbReference type="InterPro" id="IPR005747">
    <property type="entry name" value="MutS2"/>
</dbReference>
<keyword evidence="7 8" id="KW-0238">DNA-binding</keyword>
<name>A0A8I0DR36_9FIRM</name>
<dbReference type="EMBL" id="JACOOX010000001">
    <property type="protein sequence ID" value="MBC5661688.1"/>
    <property type="molecule type" value="Genomic_DNA"/>
</dbReference>
<keyword evidence="4 8" id="KW-0378">Hydrolase</keyword>
<dbReference type="InterPro" id="IPR045076">
    <property type="entry name" value="MutS"/>
</dbReference>
<evidence type="ECO:0000256" key="5">
    <source>
        <dbReference type="ARBA" id="ARBA00022840"/>
    </source>
</evidence>
<dbReference type="InterPro" id="IPR000432">
    <property type="entry name" value="DNA_mismatch_repair_MutS_C"/>
</dbReference>
<dbReference type="GO" id="GO:0006298">
    <property type="term" value="P:mismatch repair"/>
    <property type="evidence" value="ECO:0007669"/>
    <property type="project" value="InterPro"/>
</dbReference>
<dbReference type="GO" id="GO:0016887">
    <property type="term" value="F:ATP hydrolysis activity"/>
    <property type="evidence" value="ECO:0007669"/>
    <property type="project" value="InterPro"/>
</dbReference>
<dbReference type="Pfam" id="PF00488">
    <property type="entry name" value="MutS_V"/>
    <property type="match status" value="1"/>
</dbReference>
<dbReference type="SMART" id="SM00533">
    <property type="entry name" value="MUTSd"/>
    <property type="match status" value="1"/>
</dbReference>
<dbReference type="CDD" id="cd06503">
    <property type="entry name" value="ATP-synt_Fo_b"/>
    <property type="match status" value="1"/>
</dbReference>
<dbReference type="GO" id="GO:0045910">
    <property type="term" value="P:negative regulation of DNA recombination"/>
    <property type="evidence" value="ECO:0007669"/>
    <property type="project" value="InterPro"/>
</dbReference>
<proteinExistence type="inferred from homology"/>
<sequence>MNLRTLRLLEYNKIVEMLTSYAASPMAKRKCERLKPRKDPVLIQTLQQETRDALIRLNTQGNLSFAGLRDIGASIKRLEVQGALGIKELLDIGSVLDMALSARQYGSSDDNEEKAHDSLYSRFMELVPLEHLSQEIHRCILSESEIADDASSGLKAVRRNKKLTNEKLHNQLNKLVTDQSKQTMFQDNLITMRNGRYCIPVKQEYKNSFPGMIHDQSSSGNTVFIEPLAVVNLNNQLKELDNQELAEIEKILENLSAQAASEYENIKFDFETLTDLDFIFARANFARSYKGTEPIFNTDGIVDIKQGRHPLLDKHTVVPVDIKLGEDYNLLIITGPNTGGKTVSLKTLGLFTLMGQSGLHIPALDGSRLNVFDDVFADIGDEQSIEQSLSTFSSHMSNVVYIMNHVTPNTLCLFDELGGGTDPVEGAALAIAILSSLNDQGIRCMATTHYSELKLFAMSTPGVQNASCEFDVATLMPTYRLIIGIPGKSNAFAISKKLGLSDDIIERAKTNIDSNKVDFETLLSDLENSRKEIERDKAEIARFKEEARQLKERAKAKDDELSAKKAQILADAREEAADILEEAKEMADSAIKKYNKWTTNPHKADASTMENERKKLRTKMDDYRKMTPEKRKSMTSHHTAKDFKAGDTVHVISMDTTGTVTAPADSKGNIKVQMGILSSLLPASDLVIIETPKQNNAQVSINNKRGMGKALNIQPEINVLGMTVAEATSLVDRYLDDAMMAHLHKVRIIHGKGTGALRKGIHDYLRKQSYVKSFRLGEYGEGEAGVTIVEL</sequence>
<comment type="function">
    <text evidence="8">Endonuclease that is involved in the suppression of homologous recombination and thus may have a key role in the control of bacterial genetic diversity.</text>
</comment>
<dbReference type="InterPro" id="IPR046893">
    <property type="entry name" value="MSSS"/>
</dbReference>
<evidence type="ECO:0000256" key="4">
    <source>
        <dbReference type="ARBA" id="ARBA00022801"/>
    </source>
</evidence>
<evidence type="ECO:0000313" key="12">
    <source>
        <dbReference type="Proteomes" id="UP000615234"/>
    </source>
</evidence>
<evidence type="ECO:0000256" key="6">
    <source>
        <dbReference type="ARBA" id="ARBA00022884"/>
    </source>
</evidence>
<dbReference type="EC" id="3.6.4.-" evidence="8"/>
<dbReference type="SMART" id="SM00463">
    <property type="entry name" value="SMR"/>
    <property type="match status" value="1"/>
</dbReference>
<dbReference type="GO" id="GO:0005524">
    <property type="term" value="F:ATP binding"/>
    <property type="evidence" value="ECO:0007669"/>
    <property type="project" value="UniProtKB-UniRule"/>
</dbReference>
<keyword evidence="6 8" id="KW-0694">RNA-binding</keyword>
<evidence type="ECO:0000256" key="1">
    <source>
        <dbReference type="ARBA" id="ARBA00022722"/>
    </source>
</evidence>
<dbReference type="Gene3D" id="3.30.1370.110">
    <property type="match status" value="1"/>
</dbReference>
<organism evidence="11 12">
    <name type="scientific">Coprococcus hominis</name>
    <name type="common">ex Liu et al. 2022</name>
    <dbReference type="NCBI Taxonomy" id="2763039"/>
    <lineage>
        <taxon>Bacteria</taxon>
        <taxon>Bacillati</taxon>
        <taxon>Bacillota</taxon>
        <taxon>Clostridia</taxon>
        <taxon>Lachnospirales</taxon>
        <taxon>Lachnospiraceae</taxon>
        <taxon>Coprococcus</taxon>
    </lineage>
</organism>
<protein>
    <recommendedName>
        <fullName evidence="8">Endonuclease MutS2</fullName>
        <ecNumber evidence="8">3.1.-.-</ecNumber>
    </recommendedName>
    <alternativeName>
        <fullName evidence="8">Ribosome-associated protein quality control-upstream factor</fullName>
        <shortName evidence="8">RQC-upstream factor</shortName>
        <shortName evidence="8">RqcU</shortName>
        <ecNumber evidence="8">3.6.4.-</ecNumber>
    </alternativeName>
</protein>
<dbReference type="InterPro" id="IPR036063">
    <property type="entry name" value="Smr_dom_sf"/>
</dbReference>
<dbReference type="PIRSF" id="PIRSF005814">
    <property type="entry name" value="MutS_YshD"/>
    <property type="match status" value="1"/>
</dbReference>
<dbReference type="GO" id="GO:0004519">
    <property type="term" value="F:endonuclease activity"/>
    <property type="evidence" value="ECO:0007669"/>
    <property type="project" value="UniProtKB-UniRule"/>
</dbReference>
<dbReference type="InterPro" id="IPR027417">
    <property type="entry name" value="P-loop_NTPase"/>
</dbReference>
<dbReference type="InterPro" id="IPR002625">
    <property type="entry name" value="Smr_dom"/>
</dbReference>
<evidence type="ECO:0000256" key="3">
    <source>
        <dbReference type="ARBA" id="ARBA00022741"/>
    </source>
</evidence>
<reference evidence="11 12" key="1">
    <citation type="submission" date="2020-08" db="EMBL/GenBank/DDBJ databases">
        <title>Genome public.</title>
        <authorList>
            <person name="Liu C."/>
            <person name="Sun Q."/>
        </authorList>
    </citation>
    <scope>NUCLEOTIDE SEQUENCE [LARGE SCALE GENOMIC DNA]</scope>
    <source>
        <strain evidence="11 12">NSJ-10</strain>
    </source>
</reference>
<dbReference type="InterPro" id="IPR036187">
    <property type="entry name" value="DNA_mismatch_repair_MutS_sf"/>
</dbReference>
<dbReference type="GO" id="GO:0072344">
    <property type="term" value="P:rescue of stalled ribosome"/>
    <property type="evidence" value="ECO:0007669"/>
    <property type="project" value="UniProtKB-UniRule"/>
</dbReference>
<comment type="function">
    <text evidence="8">Acts as a ribosome collision sensor, splitting the ribosome into its 2 subunits. Detects stalled/collided 70S ribosomes which it binds and splits by an ATP-hydrolysis driven conformational change. Acts upstream of the ribosome quality control system (RQC), a ribosome-associated complex that mediates the extraction of incompletely synthesized nascent chains from stalled ribosomes and their subsequent degradation. Probably generates substrates for RQC.</text>
</comment>
<dbReference type="FunFam" id="3.40.50.300:FF:000830">
    <property type="entry name" value="Endonuclease MutS2"/>
    <property type="match status" value="1"/>
</dbReference>
<comment type="caution">
    <text evidence="11">The sequence shown here is derived from an EMBL/GenBank/DDBJ whole genome shotgun (WGS) entry which is preliminary data.</text>
</comment>
<evidence type="ECO:0000256" key="8">
    <source>
        <dbReference type="HAMAP-Rule" id="MF_00092"/>
    </source>
</evidence>
<feature type="coiled-coil region" evidence="9">
    <location>
        <begin position="230"/>
        <end position="265"/>
    </location>
</feature>
<dbReference type="EC" id="3.1.-.-" evidence="8"/>
<dbReference type="SUPFAM" id="SSF160443">
    <property type="entry name" value="SMR domain-like"/>
    <property type="match status" value="1"/>
</dbReference>
<dbReference type="RefSeq" id="WP_186847276.1">
    <property type="nucleotide sequence ID" value="NZ_JACOOX010000001.1"/>
</dbReference>
<keyword evidence="2 8" id="KW-0699">rRNA-binding</keyword>
<dbReference type="InterPro" id="IPR007696">
    <property type="entry name" value="DNA_mismatch_repair_MutS_core"/>
</dbReference>
<feature type="domain" description="Smr" evidence="10">
    <location>
        <begin position="717"/>
        <end position="791"/>
    </location>
</feature>
<dbReference type="Gene3D" id="3.40.50.300">
    <property type="entry name" value="P-loop containing nucleotide triphosphate hydrolases"/>
    <property type="match status" value="1"/>
</dbReference>
<dbReference type="CDD" id="cd03280">
    <property type="entry name" value="ABC_MutS2"/>
    <property type="match status" value="1"/>
</dbReference>
<dbReference type="SMART" id="SM00534">
    <property type="entry name" value="MUTSac"/>
    <property type="match status" value="1"/>
</dbReference>
<evidence type="ECO:0000256" key="7">
    <source>
        <dbReference type="ARBA" id="ARBA00023125"/>
    </source>
</evidence>
<comment type="subunit">
    <text evidence="8">Homodimer. Binds to stalled ribosomes, contacting rRNA.</text>
</comment>
<dbReference type="NCBIfam" id="TIGR01069">
    <property type="entry name" value="mutS2"/>
    <property type="match status" value="1"/>
</dbReference>
<dbReference type="SUPFAM" id="SSF48334">
    <property type="entry name" value="DNA repair protein MutS, domain III"/>
    <property type="match status" value="1"/>
</dbReference>
<dbReference type="PANTHER" id="PTHR48466">
    <property type="entry name" value="OS10G0509000 PROTEIN-RELATED"/>
    <property type="match status" value="1"/>
</dbReference>
<feature type="binding site" evidence="8">
    <location>
        <begin position="335"/>
        <end position="342"/>
    </location>
    <ligand>
        <name>ATP</name>
        <dbReference type="ChEBI" id="CHEBI:30616"/>
    </ligand>
</feature>
<evidence type="ECO:0000256" key="2">
    <source>
        <dbReference type="ARBA" id="ARBA00022730"/>
    </source>
</evidence>
<keyword evidence="9" id="KW-0175">Coiled coil</keyword>
<dbReference type="GO" id="GO:0140664">
    <property type="term" value="F:ATP-dependent DNA damage sensor activity"/>
    <property type="evidence" value="ECO:0007669"/>
    <property type="project" value="InterPro"/>
</dbReference>
<evidence type="ECO:0000313" key="11">
    <source>
        <dbReference type="EMBL" id="MBC5661688.1"/>
    </source>
</evidence>
<evidence type="ECO:0000256" key="9">
    <source>
        <dbReference type="SAM" id="Coils"/>
    </source>
</evidence>
<dbReference type="GO" id="GO:0043023">
    <property type="term" value="F:ribosomal large subunit binding"/>
    <property type="evidence" value="ECO:0007669"/>
    <property type="project" value="UniProtKB-UniRule"/>
</dbReference>
<dbReference type="PROSITE" id="PS50828">
    <property type="entry name" value="SMR"/>
    <property type="match status" value="1"/>
</dbReference>
<keyword evidence="12" id="KW-1185">Reference proteome</keyword>
<keyword evidence="1 8" id="KW-0540">Nuclease</keyword>
<comment type="similarity">
    <text evidence="8">Belongs to the DNA mismatch repair MutS family. MutS2 subfamily.</text>
</comment>
<gene>
    <name evidence="8" type="primary">mutS2</name>
    <name evidence="8" type="synonym">rqcU</name>
    <name evidence="11" type="ORF">H8S09_02065</name>
</gene>
<feature type="coiled-coil region" evidence="9">
    <location>
        <begin position="516"/>
        <end position="626"/>
    </location>
</feature>
<keyword evidence="3 8" id="KW-0547">Nucleotide-binding</keyword>